<dbReference type="HOGENOM" id="CLU_2896354_0_0_6"/>
<dbReference type="KEGG" id="cps:CPS_0385"/>
<dbReference type="Proteomes" id="UP000000547">
    <property type="component" value="Chromosome"/>
</dbReference>
<name>Q489X1_COLP3</name>
<feature type="region of interest" description="Disordered" evidence="1">
    <location>
        <begin position="1"/>
        <end position="24"/>
    </location>
</feature>
<dbReference type="EMBL" id="CP000083">
    <property type="protein sequence ID" value="AAZ28158.1"/>
    <property type="molecule type" value="Genomic_DNA"/>
</dbReference>
<protein>
    <submittedName>
        <fullName evidence="2">Uncharacterized protein</fullName>
    </submittedName>
</protein>
<proteinExistence type="predicted"/>
<dbReference type="AlphaFoldDB" id="Q489X1"/>
<accession>Q489X1</accession>
<gene>
    <name evidence="2" type="ordered locus">CPS_0385</name>
</gene>
<feature type="compositionally biased region" description="Polar residues" evidence="1">
    <location>
        <begin position="10"/>
        <end position="24"/>
    </location>
</feature>
<sequence length="62" mass="7042">MNNRNEAKTSQELNTASNEESLSQEATFNSDVEFSSNFAVNLLKKRLYVEQEANSCYVLGYN</sequence>
<evidence type="ECO:0000313" key="3">
    <source>
        <dbReference type="Proteomes" id="UP000000547"/>
    </source>
</evidence>
<organism evidence="2 3">
    <name type="scientific">Colwellia psychrerythraea (strain 34H / ATCC BAA-681)</name>
    <name type="common">Vibrio psychroerythus</name>
    <dbReference type="NCBI Taxonomy" id="167879"/>
    <lineage>
        <taxon>Bacteria</taxon>
        <taxon>Pseudomonadati</taxon>
        <taxon>Pseudomonadota</taxon>
        <taxon>Gammaproteobacteria</taxon>
        <taxon>Alteromonadales</taxon>
        <taxon>Colwelliaceae</taxon>
        <taxon>Colwellia</taxon>
    </lineage>
</organism>
<dbReference type="RefSeq" id="WP_011041246.1">
    <property type="nucleotide sequence ID" value="NC_003910.7"/>
</dbReference>
<evidence type="ECO:0000313" key="2">
    <source>
        <dbReference type="EMBL" id="AAZ28158.1"/>
    </source>
</evidence>
<evidence type="ECO:0000256" key="1">
    <source>
        <dbReference type="SAM" id="MobiDB-lite"/>
    </source>
</evidence>
<reference evidence="2" key="1">
    <citation type="journal article" date="2005" name="Proc. Natl. Acad. Sci. U.S.A.">
        <title>The psychrophilic lifestyle as revealed by the genome sequence of Colwellia psychrerythraea 34H through genomic and proteomic analyses.</title>
        <authorList>
            <person name="Methe B.A."/>
            <person name="Nelson K.E."/>
            <person name="Deming J.W."/>
            <person name="Momen B."/>
            <person name="Melamud E."/>
            <person name="Zhang X."/>
            <person name="Moult J."/>
            <person name="Madupu R."/>
            <person name="Nelson W.C."/>
            <person name="Dodson R.J."/>
            <person name="Brinkac L.M."/>
            <person name="Daugherty S.C."/>
            <person name="Durkin A.S."/>
            <person name="DeBoy R.T."/>
            <person name="Kolonay J.F."/>
            <person name="Sullivan S.A."/>
            <person name="Zhou L."/>
            <person name="Davidsen T.M."/>
            <person name="Wu M."/>
            <person name="Huston A.L."/>
            <person name="Lewis M."/>
            <person name="Weaver B."/>
            <person name="Weidman J.F."/>
            <person name="Khouri H."/>
            <person name="Utterback T.R."/>
            <person name="Feldblyum T.V."/>
            <person name="Fraser C.M."/>
        </authorList>
    </citation>
    <scope>NUCLEOTIDE SEQUENCE [LARGE SCALE GENOMIC DNA]</scope>
    <source>
        <strain evidence="2">34H</strain>
    </source>
</reference>